<dbReference type="AlphaFoldDB" id="A0A699TA90"/>
<proteinExistence type="predicted"/>
<reference evidence="1" key="1">
    <citation type="journal article" date="2019" name="Sci. Rep.">
        <title>Draft genome of Tanacetum cinerariifolium, the natural source of mosquito coil.</title>
        <authorList>
            <person name="Yamashiro T."/>
            <person name="Shiraishi A."/>
            <person name="Satake H."/>
            <person name="Nakayama K."/>
        </authorList>
    </citation>
    <scope>NUCLEOTIDE SEQUENCE</scope>
</reference>
<protein>
    <submittedName>
        <fullName evidence="1">Uncharacterized protein</fullName>
    </submittedName>
</protein>
<sequence length="74" mass="8049">MNASEFLDMDPYEEALIDALAAGSSPFLLPPTSPTCNQTPLGHMTAMIIWCPRSFAVAAARAPRSQYDFVDTVE</sequence>
<evidence type="ECO:0000313" key="1">
    <source>
        <dbReference type="EMBL" id="GFD07445.1"/>
    </source>
</evidence>
<organism evidence="1">
    <name type="scientific">Tanacetum cinerariifolium</name>
    <name type="common">Dalmatian daisy</name>
    <name type="synonym">Chrysanthemum cinerariifolium</name>
    <dbReference type="NCBI Taxonomy" id="118510"/>
    <lineage>
        <taxon>Eukaryota</taxon>
        <taxon>Viridiplantae</taxon>
        <taxon>Streptophyta</taxon>
        <taxon>Embryophyta</taxon>
        <taxon>Tracheophyta</taxon>
        <taxon>Spermatophyta</taxon>
        <taxon>Magnoliopsida</taxon>
        <taxon>eudicotyledons</taxon>
        <taxon>Gunneridae</taxon>
        <taxon>Pentapetalae</taxon>
        <taxon>asterids</taxon>
        <taxon>campanulids</taxon>
        <taxon>Asterales</taxon>
        <taxon>Asteraceae</taxon>
        <taxon>Asteroideae</taxon>
        <taxon>Anthemideae</taxon>
        <taxon>Anthemidinae</taxon>
        <taxon>Tanacetum</taxon>
    </lineage>
</organism>
<gene>
    <name evidence="1" type="ORF">Tci_879414</name>
</gene>
<feature type="non-terminal residue" evidence="1">
    <location>
        <position position="74"/>
    </location>
</feature>
<dbReference type="EMBL" id="BKCJ011231579">
    <property type="protein sequence ID" value="GFD07445.1"/>
    <property type="molecule type" value="Genomic_DNA"/>
</dbReference>
<accession>A0A699TA90</accession>
<name>A0A699TA90_TANCI</name>
<comment type="caution">
    <text evidence="1">The sequence shown here is derived from an EMBL/GenBank/DDBJ whole genome shotgun (WGS) entry which is preliminary data.</text>
</comment>